<accession>A0A0B4L9Y5</accession>
<feature type="domain" description="Polynucleotide kinase PNKP phosphatase" evidence="1">
    <location>
        <begin position="154"/>
        <end position="296"/>
    </location>
</feature>
<sequence>MKKIIMTVGCPGSGKSTWANEFVSKNQGWYILSRDDFREKLFGLNARNNYKYSKQREKAVTTAQMSSAESLLNLEHTKGVIIADTNLNPKTTEKWELRFKEQYKIEFKKFSVPWTELLKRNQYRGEKAVPIDILRHFYQLMEVEKMYVPDLSKPKAVIFDLDGTLADNSHRSPFDLEKLREDTPREMVVNFLKMLSDKGYKIITVSGRESGTKDEPLKYRIHTLHWLWDNHICVPEDHFQRAQGDSRKDDVVKEEIFWTHIADKYNVVLAVDDRSQVVEMWRRIGVECWQVNFGDF</sequence>
<dbReference type="Pfam" id="PF13671">
    <property type="entry name" value="AAA_33"/>
    <property type="match status" value="1"/>
</dbReference>
<dbReference type="InterPro" id="IPR027417">
    <property type="entry name" value="P-loop_NTPase"/>
</dbReference>
<organism evidence="2 3">
    <name type="scientific">Salmonella phage STP4-a</name>
    <dbReference type="NCBI Taxonomy" id="1445860"/>
    <lineage>
        <taxon>Viruses</taxon>
        <taxon>Duplodnaviria</taxon>
        <taxon>Heunggongvirae</taxon>
        <taxon>Uroviricota</taxon>
        <taxon>Caudoviricetes</taxon>
        <taxon>Pantevenvirales</taxon>
        <taxon>Straboviridae</taxon>
        <taxon>Tevenvirinae</taxon>
        <taxon>Gelderlandvirus</taxon>
        <taxon>Gelderlandvirus stp4a</taxon>
    </lineage>
</organism>
<dbReference type="GO" id="GO:0016301">
    <property type="term" value="F:kinase activity"/>
    <property type="evidence" value="ECO:0007669"/>
    <property type="project" value="UniProtKB-KW"/>
</dbReference>
<dbReference type="Gene3D" id="3.40.50.1000">
    <property type="entry name" value="HAD superfamily/HAD-like"/>
    <property type="match status" value="1"/>
</dbReference>
<dbReference type="GeneID" id="23680971"/>
<gene>
    <name evidence="2" type="ORF">STP4a_211</name>
</gene>
<dbReference type="InterPro" id="IPR044493">
    <property type="entry name" value="PNKP_C_HAD"/>
</dbReference>
<reference evidence="2" key="1">
    <citation type="submission" date="2015-06" db="EMBL/GenBank/DDBJ databases">
        <title>Genomic characterization of STP4-a, a novel T4 virulent phage infecting Salmonella.</title>
        <authorList>
            <person name="Li M."/>
            <person name="Wang J."/>
            <person name="Lin H."/>
            <person name="Han F."/>
        </authorList>
    </citation>
    <scope>NUCLEOTIDE SEQUENCE [LARGE SCALE GENOMIC DNA]</scope>
</reference>
<dbReference type="KEGG" id="vg:23680971"/>
<dbReference type="InterPro" id="IPR023214">
    <property type="entry name" value="HAD_sf"/>
</dbReference>
<dbReference type="InterPro" id="IPR036412">
    <property type="entry name" value="HAD-like_sf"/>
</dbReference>
<dbReference type="EMBL" id="KJ000058">
    <property type="protein sequence ID" value="AHJ86808.1"/>
    <property type="molecule type" value="Genomic_DNA"/>
</dbReference>
<dbReference type="SUPFAM" id="SSF56784">
    <property type="entry name" value="HAD-like"/>
    <property type="match status" value="1"/>
</dbReference>
<keyword evidence="3" id="KW-1185">Reference proteome</keyword>
<evidence type="ECO:0000313" key="2">
    <source>
        <dbReference type="EMBL" id="AHJ86808.1"/>
    </source>
</evidence>
<protein>
    <submittedName>
        <fullName evidence="2">3'-phosphatase,5'-polynucleotide kinase</fullName>
    </submittedName>
</protein>
<dbReference type="Pfam" id="PF25109">
    <property type="entry name" value="HAD_PNKP"/>
    <property type="match status" value="1"/>
</dbReference>
<dbReference type="InterPro" id="IPR056782">
    <property type="entry name" value="HAD_PNKP"/>
</dbReference>
<keyword evidence="2" id="KW-0418">Kinase</keyword>
<keyword evidence="2" id="KW-0808">Transferase</keyword>
<proteinExistence type="predicted"/>
<evidence type="ECO:0000313" key="3">
    <source>
        <dbReference type="Proteomes" id="UP000032000"/>
    </source>
</evidence>
<dbReference type="SFLD" id="SFLDS00003">
    <property type="entry name" value="Haloacid_Dehalogenase"/>
    <property type="match status" value="1"/>
</dbReference>
<dbReference type="RefSeq" id="YP_009126161.1">
    <property type="nucleotide sequence ID" value="NC_026607.2"/>
</dbReference>
<dbReference type="SUPFAM" id="SSF52540">
    <property type="entry name" value="P-loop containing nucleoside triphosphate hydrolases"/>
    <property type="match status" value="1"/>
</dbReference>
<evidence type="ECO:0000259" key="1">
    <source>
        <dbReference type="Pfam" id="PF25109"/>
    </source>
</evidence>
<name>A0A0B4L9Y5_9CAUD</name>
<dbReference type="SFLD" id="SFLDG00010">
    <property type="entry name" value="C1.8:_polynucleotide_5'-hydrox"/>
    <property type="match status" value="1"/>
</dbReference>
<dbReference type="Proteomes" id="UP000032000">
    <property type="component" value="Segment"/>
</dbReference>
<dbReference type="Gene3D" id="3.40.50.300">
    <property type="entry name" value="P-loop containing nucleotide triphosphate hydrolases"/>
    <property type="match status" value="1"/>
</dbReference>
<dbReference type="GO" id="GO:0047846">
    <property type="term" value="F:deoxynucleotide 3'-phosphatase activity"/>
    <property type="evidence" value="ECO:0007669"/>
    <property type="project" value="InterPro"/>
</dbReference>